<dbReference type="InterPro" id="IPR011990">
    <property type="entry name" value="TPR-like_helical_dom_sf"/>
</dbReference>
<dbReference type="Gene3D" id="1.25.40.10">
    <property type="entry name" value="Tetratricopeptide repeat domain"/>
    <property type="match status" value="1"/>
</dbReference>
<keyword evidence="3" id="KW-1185">Reference proteome</keyword>
<dbReference type="EMBL" id="CP101740">
    <property type="protein sequence ID" value="UUL84070.1"/>
    <property type="molecule type" value="Genomic_DNA"/>
</dbReference>
<dbReference type="RefSeq" id="WP_256507905.1">
    <property type="nucleotide sequence ID" value="NZ_CP101740.1"/>
</dbReference>
<dbReference type="SUPFAM" id="SSF46894">
    <property type="entry name" value="C-terminal effector domain of the bipartite response regulators"/>
    <property type="match status" value="1"/>
</dbReference>
<proteinExistence type="predicted"/>
<dbReference type="Proteomes" id="UP001058533">
    <property type="component" value="Chromosome"/>
</dbReference>
<evidence type="ECO:0000313" key="2">
    <source>
        <dbReference type="EMBL" id="UUL84070.1"/>
    </source>
</evidence>
<dbReference type="InterPro" id="IPR016032">
    <property type="entry name" value="Sig_transdc_resp-reg_C-effctor"/>
</dbReference>
<reference evidence="2" key="1">
    <citation type="submission" date="2022-07" db="EMBL/GenBank/DDBJ databases">
        <title>Sphingomonas sp. nov., a novel bacterium isolated from the north slope of the Mount Everest.</title>
        <authorList>
            <person name="Cui X."/>
            <person name="Liu Y."/>
        </authorList>
    </citation>
    <scope>NUCLEOTIDE SEQUENCE</scope>
    <source>
        <strain evidence="2">S5-59</strain>
    </source>
</reference>
<name>A0ABY5LAU4_9SPHN</name>
<dbReference type="SUPFAM" id="SSF48452">
    <property type="entry name" value="TPR-like"/>
    <property type="match status" value="1"/>
</dbReference>
<dbReference type="InterPro" id="IPR036388">
    <property type="entry name" value="WH-like_DNA-bd_sf"/>
</dbReference>
<dbReference type="SMART" id="SM01043">
    <property type="entry name" value="BTAD"/>
    <property type="match status" value="1"/>
</dbReference>
<dbReference type="Pfam" id="PF03704">
    <property type="entry name" value="BTAD"/>
    <property type="match status" value="1"/>
</dbReference>
<protein>
    <submittedName>
        <fullName evidence="2">Bacterial transcriptional activator domain-containing protein</fullName>
    </submittedName>
</protein>
<organism evidence="2 3">
    <name type="scientific">Sphingomonas qomolangmaensis</name>
    <dbReference type="NCBI Taxonomy" id="2918765"/>
    <lineage>
        <taxon>Bacteria</taxon>
        <taxon>Pseudomonadati</taxon>
        <taxon>Pseudomonadota</taxon>
        <taxon>Alphaproteobacteria</taxon>
        <taxon>Sphingomonadales</taxon>
        <taxon>Sphingomonadaceae</taxon>
        <taxon>Sphingomonas</taxon>
    </lineage>
</organism>
<feature type="domain" description="Bacterial transcriptional activator" evidence="1">
    <location>
        <begin position="98"/>
        <end position="242"/>
    </location>
</feature>
<dbReference type="InterPro" id="IPR051677">
    <property type="entry name" value="AfsR-DnrI-RedD_regulator"/>
</dbReference>
<dbReference type="PANTHER" id="PTHR35807">
    <property type="entry name" value="TRANSCRIPTIONAL REGULATOR REDD-RELATED"/>
    <property type="match status" value="1"/>
</dbReference>
<evidence type="ECO:0000313" key="3">
    <source>
        <dbReference type="Proteomes" id="UP001058533"/>
    </source>
</evidence>
<sequence length="289" mass="31567">MPNWSISVLGDSSLHFSGSGRCELPASGWSLIGLLLCRPGHRANRAQLAAALWPDKDENGARHCLATTLWRFKQASRHRAAPVVTEGDTLRLPPNAWIDSEAFALRVMRARDQRNSVTRPGRAKLLRAGLRLYRGHFLGESFAEWALLERERLACLRLDALYDLATIEAEDGNWEAAVGAARLLCAIEPLREDGHRLLMKAYAATGNRALALQQYRRCIEVLGRELAVDPMPETTALARALADARPPAPPPIRQVGSALTALVATRATLVEAIGSIDAAIRASKPEPVP</sequence>
<accession>A0ABY5LAU4</accession>
<evidence type="ECO:0000259" key="1">
    <source>
        <dbReference type="SMART" id="SM01043"/>
    </source>
</evidence>
<dbReference type="InterPro" id="IPR005158">
    <property type="entry name" value="BTAD"/>
</dbReference>
<dbReference type="Gene3D" id="1.10.10.10">
    <property type="entry name" value="Winged helix-like DNA-binding domain superfamily/Winged helix DNA-binding domain"/>
    <property type="match status" value="1"/>
</dbReference>
<gene>
    <name evidence="2" type="ORF">NMP03_07765</name>
</gene>